<gene>
    <name evidence="1" type="ORF">LSAT_V11C600307740</name>
</gene>
<name>A0A9R1V7F8_LACSA</name>
<proteinExistence type="predicted"/>
<dbReference type="AlphaFoldDB" id="A0A9R1V7F8"/>
<protein>
    <submittedName>
        <fullName evidence="1">Uncharacterized protein</fullName>
    </submittedName>
</protein>
<dbReference type="EMBL" id="NBSK02000006">
    <property type="protein sequence ID" value="KAJ0199560.1"/>
    <property type="molecule type" value="Genomic_DNA"/>
</dbReference>
<organism evidence="1 2">
    <name type="scientific">Lactuca sativa</name>
    <name type="common">Garden lettuce</name>
    <dbReference type="NCBI Taxonomy" id="4236"/>
    <lineage>
        <taxon>Eukaryota</taxon>
        <taxon>Viridiplantae</taxon>
        <taxon>Streptophyta</taxon>
        <taxon>Embryophyta</taxon>
        <taxon>Tracheophyta</taxon>
        <taxon>Spermatophyta</taxon>
        <taxon>Magnoliopsida</taxon>
        <taxon>eudicotyledons</taxon>
        <taxon>Gunneridae</taxon>
        <taxon>Pentapetalae</taxon>
        <taxon>asterids</taxon>
        <taxon>campanulids</taxon>
        <taxon>Asterales</taxon>
        <taxon>Asteraceae</taxon>
        <taxon>Cichorioideae</taxon>
        <taxon>Cichorieae</taxon>
        <taxon>Lactucinae</taxon>
        <taxon>Lactuca</taxon>
    </lineage>
</organism>
<accession>A0A9R1V7F8</accession>
<reference evidence="1 2" key="1">
    <citation type="journal article" date="2017" name="Nat. Commun.">
        <title>Genome assembly with in vitro proximity ligation data and whole-genome triplication in lettuce.</title>
        <authorList>
            <person name="Reyes-Chin-Wo S."/>
            <person name="Wang Z."/>
            <person name="Yang X."/>
            <person name="Kozik A."/>
            <person name="Arikit S."/>
            <person name="Song C."/>
            <person name="Xia L."/>
            <person name="Froenicke L."/>
            <person name="Lavelle D.O."/>
            <person name="Truco M.J."/>
            <person name="Xia R."/>
            <person name="Zhu S."/>
            <person name="Xu C."/>
            <person name="Xu H."/>
            <person name="Xu X."/>
            <person name="Cox K."/>
            <person name="Korf I."/>
            <person name="Meyers B.C."/>
            <person name="Michelmore R.W."/>
        </authorList>
    </citation>
    <scope>NUCLEOTIDE SEQUENCE [LARGE SCALE GENOMIC DNA]</scope>
    <source>
        <strain evidence="2">cv. Salinas</strain>
        <tissue evidence="1">Seedlings</tissue>
    </source>
</reference>
<keyword evidence="2" id="KW-1185">Reference proteome</keyword>
<dbReference type="Proteomes" id="UP000235145">
    <property type="component" value="Unassembled WGS sequence"/>
</dbReference>
<evidence type="ECO:0000313" key="1">
    <source>
        <dbReference type="EMBL" id="KAJ0199560.1"/>
    </source>
</evidence>
<evidence type="ECO:0000313" key="2">
    <source>
        <dbReference type="Proteomes" id="UP000235145"/>
    </source>
</evidence>
<comment type="caution">
    <text evidence="1">The sequence shown here is derived from an EMBL/GenBank/DDBJ whole genome shotgun (WGS) entry which is preliminary data.</text>
</comment>
<sequence>MFTTVAMDGNNQTLLIAFCLGVTHNVNSCTQFLVRTKEALREARKVSLITNLDNVIPFSLGRNIVTFVLVYMQIIYLSDFQQTFCQKLFDAPEVLANIDYTKWARPYFPNIPWNVLNIDILDILHGIFVQHGLMKGMLIGVLTPYVEMVLHMKMQKLVQWQATKIPSEIPTDIFQVFDF</sequence>